<dbReference type="InterPro" id="IPR015946">
    <property type="entry name" value="KH_dom-like_a/b"/>
</dbReference>
<dbReference type="PANTHER" id="PTHR42830:SF2">
    <property type="entry name" value="OSMC_OHR FAMILY PROTEIN"/>
    <property type="match status" value="1"/>
</dbReference>
<dbReference type="EMBL" id="LCTK01000003">
    <property type="protein sequence ID" value="KKZ59775.1"/>
    <property type="molecule type" value="Genomic_DNA"/>
</dbReference>
<dbReference type="Pfam" id="PF02566">
    <property type="entry name" value="OsmC"/>
    <property type="match status" value="1"/>
</dbReference>
<comment type="caution">
    <text evidence="1">The sequence shown here is derived from an EMBL/GenBank/DDBJ whole genome shotgun (WGS) entry which is preliminary data.</text>
</comment>
<protein>
    <submittedName>
        <fullName evidence="1">Peroxiredoxin</fullName>
    </submittedName>
</protein>
<dbReference type="PANTHER" id="PTHR42830">
    <property type="entry name" value="OSMOTICALLY INDUCIBLE FAMILY PROTEIN"/>
    <property type="match status" value="1"/>
</dbReference>
<evidence type="ECO:0000313" key="2">
    <source>
        <dbReference type="Proteomes" id="UP000034750"/>
    </source>
</evidence>
<dbReference type="Gene3D" id="3.30.300.20">
    <property type="match status" value="1"/>
</dbReference>
<organism evidence="1 2">
    <name type="scientific">Haemophilus haemolyticus</name>
    <dbReference type="NCBI Taxonomy" id="726"/>
    <lineage>
        <taxon>Bacteria</taxon>
        <taxon>Pseudomonadati</taxon>
        <taxon>Pseudomonadota</taxon>
        <taxon>Gammaproteobacteria</taxon>
        <taxon>Pasteurellales</taxon>
        <taxon>Pasteurellaceae</taxon>
        <taxon>Haemophilus</taxon>
    </lineage>
</organism>
<name>A0A0M3G9L0_HAEHA</name>
<dbReference type="PATRIC" id="fig|726.54.peg.138"/>
<dbReference type="RefSeq" id="WP_005628144.1">
    <property type="nucleotide sequence ID" value="NZ_CP031238.1"/>
</dbReference>
<reference evidence="1 2" key="1">
    <citation type="submission" date="2015-05" db="EMBL/GenBank/DDBJ databases">
        <title>Comparative analyses of the lipooligosaccharides from nottypeable Haemophilus influenzae and Haemophilus haemolyticus.</title>
        <authorList>
            <person name="Post D.M.B."/>
            <person name="Ketterer M.R."/>
            <person name="Coffin J.E."/>
            <person name="Reinders L.M."/>
            <person name="Munson R.S.Jr."/>
            <person name="Bair T.B."/>
            <person name="Murphy T.F."/>
            <person name="Foster E."/>
            <person name="Gibson B.W."/>
            <person name="Apicella M.A."/>
        </authorList>
    </citation>
    <scope>NUCLEOTIDE SEQUENCE [LARGE SCALE GENOMIC DNA]</scope>
    <source>
        <strain evidence="1 2">11P18</strain>
    </source>
</reference>
<gene>
    <name evidence="1" type="ORF">AAX18_00695</name>
</gene>
<accession>A0A0M3G9L0</accession>
<proteinExistence type="predicted"/>
<dbReference type="InterPro" id="IPR003718">
    <property type="entry name" value="OsmC/Ohr_fam"/>
</dbReference>
<evidence type="ECO:0000313" key="1">
    <source>
        <dbReference type="EMBL" id="KKZ59775.1"/>
    </source>
</evidence>
<sequence>MKQHTYQTTVEWVGNLGAGTSSYIAYERDFIASALNKPNILGSADPAFRGDKTRWNPEDMLLASISACHKLWYLHFCAVNNIIVQEYRDEAIAIMDEGSSEHAGRFISATLKPRVRISSESDAVKALALHENAHHACFIANSLNFPVKCEAIIEKD</sequence>
<dbReference type="AlphaFoldDB" id="A0A0M3G9L0"/>
<dbReference type="InterPro" id="IPR052707">
    <property type="entry name" value="OsmC_Ohr_Peroxiredoxin"/>
</dbReference>
<dbReference type="InterPro" id="IPR036102">
    <property type="entry name" value="OsmC/Ohrsf"/>
</dbReference>
<dbReference type="SUPFAM" id="SSF82784">
    <property type="entry name" value="OsmC-like"/>
    <property type="match status" value="1"/>
</dbReference>
<dbReference type="Proteomes" id="UP000034750">
    <property type="component" value="Unassembled WGS sequence"/>
</dbReference>